<accession>A0ABV8QWK0</accession>
<comment type="caution">
    <text evidence="3">The sequence shown here is derived from an EMBL/GenBank/DDBJ whole genome shotgun (WGS) entry which is preliminary data.</text>
</comment>
<evidence type="ECO:0000256" key="2">
    <source>
        <dbReference type="SAM" id="Phobius"/>
    </source>
</evidence>
<feature type="compositionally biased region" description="Low complexity" evidence="1">
    <location>
        <begin position="113"/>
        <end position="132"/>
    </location>
</feature>
<dbReference type="Proteomes" id="UP001595773">
    <property type="component" value="Unassembled WGS sequence"/>
</dbReference>
<reference evidence="4" key="1">
    <citation type="journal article" date="2019" name="Int. J. Syst. Evol. Microbiol.">
        <title>The Global Catalogue of Microorganisms (GCM) 10K type strain sequencing project: providing services to taxonomists for standard genome sequencing and annotation.</title>
        <authorList>
            <consortium name="The Broad Institute Genomics Platform"/>
            <consortium name="The Broad Institute Genome Sequencing Center for Infectious Disease"/>
            <person name="Wu L."/>
            <person name="Ma J."/>
        </authorList>
    </citation>
    <scope>NUCLEOTIDE SEQUENCE [LARGE SCALE GENOMIC DNA]</scope>
    <source>
        <strain evidence="4">CGMCC 1.10698</strain>
    </source>
</reference>
<organism evidence="3 4">
    <name type="scientific">Arthrobacter cryoconiti</name>
    <dbReference type="NCBI Taxonomy" id="748907"/>
    <lineage>
        <taxon>Bacteria</taxon>
        <taxon>Bacillati</taxon>
        <taxon>Actinomycetota</taxon>
        <taxon>Actinomycetes</taxon>
        <taxon>Micrococcales</taxon>
        <taxon>Micrococcaceae</taxon>
        <taxon>Arthrobacter</taxon>
    </lineage>
</organism>
<feature type="transmembrane region" description="Helical" evidence="2">
    <location>
        <begin position="12"/>
        <end position="31"/>
    </location>
</feature>
<keyword evidence="2" id="KW-1133">Transmembrane helix</keyword>
<keyword evidence="2" id="KW-0472">Membrane</keyword>
<keyword evidence="2" id="KW-0812">Transmembrane</keyword>
<protein>
    <recommendedName>
        <fullName evidence="5">Collagen triple helix repeat-containing protein</fullName>
    </recommendedName>
</protein>
<feature type="region of interest" description="Disordered" evidence="1">
    <location>
        <begin position="86"/>
        <end position="184"/>
    </location>
</feature>
<name>A0ABV8QWK0_9MICC</name>
<keyword evidence="4" id="KW-1185">Reference proteome</keyword>
<sequence>MSKAERSRNLSVLVVLVGILLFFGGFFFNYWQTSIQRDDAQSYGASQAQQKKDNATQVFALCESGKVEMDAQGIATCEKAEQVAQQPITIEGPSGPIGPRGLPGVDGKDSTVPGPAGKAGKDGASGANGADSTTPGPQGVAGKDGASIVGPPGPAGGAGKDGAPGIDGAPGTPGVNGVDGTSPTSFSFAGPTGIMYSCTPNPPGSSTFVCTRTVAP</sequence>
<evidence type="ECO:0000313" key="4">
    <source>
        <dbReference type="Proteomes" id="UP001595773"/>
    </source>
</evidence>
<evidence type="ECO:0000256" key="1">
    <source>
        <dbReference type="SAM" id="MobiDB-lite"/>
    </source>
</evidence>
<feature type="compositionally biased region" description="Low complexity" evidence="1">
    <location>
        <begin position="163"/>
        <end position="173"/>
    </location>
</feature>
<gene>
    <name evidence="3" type="ORF">ACFOW9_02850</name>
</gene>
<proteinExistence type="predicted"/>
<dbReference type="RefSeq" id="WP_230067708.1">
    <property type="nucleotide sequence ID" value="NZ_BAABLL010000001.1"/>
</dbReference>
<evidence type="ECO:0000313" key="3">
    <source>
        <dbReference type="EMBL" id="MFC4264534.1"/>
    </source>
</evidence>
<dbReference type="EMBL" id="JBHSCQ010000004">
    <property type="protein sequence ID" value="MFC4264534.1"/>
    <property type="molecule type" value="Genomic_DNA"/>
</dbReference>
<evidence type="ECO:0008006" key="5">
    <source>
        <dbReference type="Google" id="ProtNLM"/>
    </source>
</evidence>